<accession>A0A953HSQ8</accession>
<name>A0A953HSQ8_9BACT</name>
<dbReference type="EMBL" id="JAHVHU010000005">
    <property type="protein sequence ID" value="MBY5957655.1"/>
    <property type="molecule type" value="Genomic_DNA"/>
</dbReference>
<proteinExistence type="predicted"/>
<gene>
    <name evidence="1" type="ORF">KUV50_05910</name>
</gene>
<dbReference type="RefSeq" id="WP_222579173.1">
    <property type="nucleotide sequence ID" value="NZ_JAHVHU010000005.1"/>
</dbReference>
<keyword evidence="2" id="KW-1185">Reference proteome</keyword>
<organism evidence="1 2">
    <name type="scientific">Membranihabitans marinus</name>
    <dbReference type="NCBI Taxonomy" id="1227546"/>
    <lineage>
        <taxon>Bacteria</taxon>
        <taxon>Pseudomonadati</taxon>
        <taxon>Bacteroidota</taxon>
        <taxon>Saprospiria</taxon>
        <taxon>Saprospirales</taxon>
        <taxon>Saprospiraceae</taxon>
        <taxon>Membranihabitans</taxon>
    </lineage>
</organism>
<dbReference type="Proteomes" id="UP000753961">
    <property type="component" value="Unassembled WGS sequence"/>
</dbReference>
<evidence type="ECO:0000313" key="2">
    <source>
        <dbReference type="Proteomes" id="UP000753961"/>
    </source>
</evidence>
<comment type="caution">
    <text evidence="1">The sequence shown here is derived from an EMBL/GenBank/DDBJ whole genome shotgun (WGS) entry which is preliminary data.</text>
</comment>
<sequence length="87" mass="10670">MSTTKYIQLRKVIQFHEVTREELKEWTEYEFFRIHKESDEEWVPEEELAQVERVIRLHKDLGVNNPGIDIILRLTHKLEELQKRQPE</sequence>
<evidence type="ECO:0000313" key="1">
    <source>
        <dbReference type="EMBL" id="MBY5957655.1"/>
    </source>
</evidence>
<reference evidence="1" key="1">
    <citation type="submission" date="2021-06" db="EMBL/GenBank/DDBJ databases">
        <title>44 bacteria genomes isolated from Dapeng, Shenzhen.</title>
        <authorList>
            <person name="Zheng W."/>
            <person name="Yu S."/>
            <person name="Huang Y."/>
        </authorList>
    </citation>
    <scope>NUCLEOTIDE SEQUENCE</scope>
    <source>
        <strain evidence="1">DP5N28-2</strain>
    </source>
</reference>
<dbReference type="AlphaFoldDB" id="A0A953HSQ8"/>
<dbReference type="Gene3D" id="1.10.1660.10">
    <property type="match status" value="1"/>
</dbReference>
<dbReference type="Pfam" id="PF13591">
    <property type="entry name" value="MerR_2"/>
    <property type="match status" value="1"/>
</dbReference>
<protein>
    <submittedName>
        <fullName evidence="1">Chaperone modulator CbpM</fullName>
    </submittedName>
</protein>